<dbReference type="AlphaFoldDB" id="A0A2V3VV78"/>
<dbReference type="EMBL" id="QJJQ01000013">
    <property type="protein sequence ID" value="PXW84761.1"/>
    <property type="molecule type" value="Genomic_DNA"/>
</dbReference>
<dbReference type="SUPFAM" id="SSF101874">
    <property type="entry name" value="YceI-like"/>
    <property type="match status" value="1"/>
</dbReference>
<dbReference type="Pfam" id="PF04264">
    <property type="entry name" value="YceI"/>
    <property type="match status" value="1"/>
</dbReference>
<comment type="caution">
    <text evidence="3">The sequence shown here is derived from an EMBL/GenBank/DDBJ whole genome shotgun (WGS) entry which is preliminary data.</text>
</comment>
<dbReference type="InterPro" id="IPR036761">
    <property type="entry name" value="TTHA0802/YceI-like_sf"/>
</dbReference>
<sequence length="174" mass="19370">MATWNVDASHTNVGFSVKHMMVSKVRGRFTEVEGTIEGNPEDLTNAQINFKIHVSSIHTNSDDRDNHLRSADFFDVEKYPYITFSSTEIVKTGNNEYKITGDMTMKDVTKKATFEAEYVGSGKNPWGVDLAAFEVEGKVSRKEFGLTWNQTLETGGVLVGDDIKITLELQANPA</sequence>
<comment type="similarity">
    <text evidence="1">Belongs to the UPF0312 family.</text>
</comment>
<evidence type="ECO:0000313" key="3">
    <source>
        <dbReference type="EMBL" id="PXW84761.1"/>
    </source>
</evidence>
<dbReference type="PANTHER" id="PTHR34406">
    <property type="entry name" value="PROTEIN YCEI"/>
    <property type="match status" value="1"/>
</dbReference>
<accession>A0A2V3VV78</accession>
<dbReference type="RefSeq" id="WP_110396447.1">
    <property type="nucleotide sequence ID" value="NZ_JADIJL010000016.1"/>
</dbReference>
<gene>
    <name evidence="3" type="ORF">DFR56_1133</name>
</gene>
<evidence type="ECO:0000256" key="1">
    <source>
        <dbReference type="ARBA" id="ARBA00008812"/>
    </source>
</evidence>
<proteinExistence type="inferred from homology"/>
<dbReference type="PANTHER" id="PTHR34406:SF1">
    <property type="entry name" value="PROTEIN YCEI"/>
    <property type="match status" value="1"/>
</dbReference>
<dbReference type="Gene3D" id="2.40.128.110">
    <property type="entry name" value="Lipid/polyisoprenoid-binding, YceI-like"/>
    <property type="match status" value="1"/>
</dbReference>
<dbReference type="SMART" id="SM00867">
    <property type="entry name" value="YceI"/>
    <property type="match status" value="1"/>
</dbReference>
<keyword evidence="4" id="KW-1185">Reference proteome</keyword>
<organism evidence="3 4">
    <name type="scientific">Pseudogracilibacillus auburnensis</name>
    <dbReference type="NCBI Taxonomy" id="1494959"/>
    <lineage>
        <taxon>Bacteria</taxon>
        <taxon>Bacillati</taxon>
        <taxon>Bacillota</taxon>
        <taxon>Bacilli</taxon>
        <taxon>Bacillales</taxon>
        <taxon>Bacillaceae</taxon>
        <taxon>Pseudogracilibacillus</taxon>
    </lineage>
</organism>
<name>A0A2V3VV78_9BACI</name>
<evidence type="ECO:0000259" key="2">
    <source>
        <dbReference type="SMART" id="SM00867"/>
    </source>
</evidence>
<evidence type="ECO:0000313" key="4">
    <source>
        <dbReference type="Proteomes" id="UP000247978"/>
    </source>
</evidence>
<dbReference type="Proteomes" id="UP000247978">
    <property type="component" value="Unassembled WGS sequence"/>
</dbReference>
<dbReference type="InterPro" id="IPR007372">
    <property type="entry name" value="Lipid/polyisoprenoid-bd_YceI"/>
</dbReference>
<reference evidence="3 4" key="1">
    <citation type="submission" date="2018-05" db="EMBL/GenBank/DDBJ databases">
        <title>Genomic Encyclopedia of Type Strains, Phase IV (KMG-IV): sequencing the most valuable type-strain genomes for metagenomic binning, comparative biology and taxonomic classification.</title>
        <authorList>
            <person name="Goeker M."/>
        </authorList>
    </citation>
    <scope>NUCLEOTIDE SEQUENCE [LARGE SCALE GENOMIC DNA]</scope>
    <source>
        <strain evidence="3 4">DSM 28556</strain>
    </source>
</reference>
<protein>
    <submittedName>
        <fullName evidence="3">Polyisoprenoid-binding protein YceI</fullName>
    </submittedName>
</protein>
<feature type="domain" description="Lipid/polyisoprenoid-binding YceI-like" evidence="2">
    <location>
        <begin position="3"/>
        <end position="172"/>
    </location>
</feature>
<dbReference type="OrthoDB" id="9811006at2"/>